<feature type="region of interest" description="Disordered" evidence="1">
    <location>
        <begin position="1"/>
        <end position="20"/>
    </location>
</feature>
<keyword evidence="3" id="KW-1185">Reference proteome</keyword>
<sequence>MFEDLGCTSDSNHEPAIPESASIDIGIAALVDFQSTESIDNQPLTSDDSQSSESTQNLLNRSTPSEIQNSRRLKSPSLGEGTRIERRKRKGIQMQIPYH</sequence>
<comment type="caution">
    <text evidence="2">The sequence shown here is derived from an EMBL/GenBank/DDBJ whole genome shotgun (WGS) entry which is preliminary data.</text>
</comment>
<gene>
    <name evidence="2" type="ORF">DY000_02033231</name>
</gene>
<evidence type="ECO:0000256" key="1">
    <source>
        <dbReference type="SAM" id="MobiDB-lite"/>
    </source>
</evidence>
<evidence type="ECO:0000313" key="2">
    <source>
        <dbReference type="EMBL" id="KAF3577724.1"/>
    </source>
</evidence>
<proteinExistence type="predicted"/>
<evidence type="ECO:0000313" key="3">
    <source>
        <dbReference type="Proteomes" id="UP000266723"/>
    </source>
</evidence>
<protein>
    <submittedName>
        <fullName evidence="2">Uncharacterized protein</fullName>
    </submittedName>
</protein>
<feature type="compositionally biased region" description="Polar residues" evidence="1">
    <location>
        <begin position="57"/>
        <end position="70"/>
    </location>
</feature>
<feature type="region of interest" description="Disordered" evidence="1">
    <location>
        <begin position="38"/>
        <end position="99"/>
    </location>
</feature>
<dbReference type="Proteomes" id="UP000266723">
    <property type="component" value="Unassembled WGS sequence"/>
</dbReference>
<reference evidence="2 3" key="1">
    <citation type="journal article" date="2020" name="BMC Genomics">
        <title>Intraspecific diversification of the crop wild relative Brassica cretica Lam. using demographic model selection.</title>
        <authorList>
            <person name="Kioukis A."/>
            <person name="Michalopoulou V.A."/>
            <person name="Briers L."/>
            <person name="Pirintsos S."/>
            <person name="Studholme D.J."/>
            <person name="Pavlidis P."/>
            <person name="Sarris P.F."/>
        </authorList>
    </citation>
    <scope>NUCLEOTIDE SEQUENCE [LARGE SCALE GENOMIC DNA]</scope>
    <source>
        <strain evidence="3">cv. PFS-1207/04</strain>
    </source>
</reference>
<feature type="compositionally biased region" description="Low complexity" evidence="1">
    <location>
        <begin position="45"/>
        <end position="56"/>
    </location>
</feature>
<dbReference type="EMBL" id="QGKV02000649">
    <property type="protein sequence ID" value="KAF3577724.1"/>
    <property type="molecule type" value="Genomic_DNA"/>
</dbReference>
<accession>A0ABQ7DKZ7</accession>
<organism evidence="2 3">
    <name type="scientific">Brassica cretica</name>
    <name type="common">Mustard</name>
    <dbReference type="NCBI Taxonomy" id="69181"/>
    <lineage>
        <taxon>Eukaryota</taxon>
        <taxon>Viridiplantae</taxon>
        <taxon>Streptophyta</taxon>
        <taxon>Embryophyta</taxon>
        <taxon>Tracheophyta</taxon>
        <taxon>Spermatophyta</taxon>
        <taxon>Magnoliopsida</taxon>
        <taxon>eudicotyledons</taxon>
        <taxon>Gunneridae</taxon>
        <taxon>Pentapetalae</taxon>
        <taxon>rosids</taxon>
        <taxon>malvids</taxon>
        <taxon>Brassicales</taxon>
        <taxon>Brassicaceae</taxon>
        <taxon>Brassiceae</taxon>
        <taxon>Brassica</taxon>
    </lineage>
</organism>
<name>A0ABQ7DKZ7_BRACR</name>